<evidence type="ECO:0000313" key="2">
    <source>
        <dbReference type="EMBL" id="KZP13718.1"/>
    </source>
</evidence>
<dbReference type="PANTHER" id="PTHR43157">
    <property type="entry name" value="PHOSPHATIDYLINOSITOL-GLYCAN BIOSYNTHESIS CLASS F PROTEIN-RELATED"/>
    <property type="match status" value="1"/>
</dbReference>
<protein>
    <submittedName>
        <fullName evidence="2">NAD(P)-binding protein</fullName>
    </submittedName>
</protein>
<proteinExistence type="predicted"/>
<accession>A0A166CJI6</accession>
<gene>
    <name evidence="2" type="ORF">FIBSPDRAFT_834796</name>
</gene>
<sequence>MSNPKPKSDDKDLLTIPYDAPLSIPEPSYFFWITPRTWASRNWTYLTVPPADLTGKWIILSGANNGIGREAVLQFAEWGANIILACRDPPAKEVHPRVVVQECLAKGKEGQVIEWWELDMAELGTVDAFADRWLATGRALDILCNNAGLGSSPGGEDIMKTKDGFEIMHQVNFLSHVLLTHRLLPSLSRARAPRIVCTTSSFHYYGRFPLTNFNGEANQPGPSGVQLYMNNKLWFQIWLTELQSRLSLHPDAGMRRIVVNGVHPGYVNTGVWNFNKQESGVKGLVEKVLKVMAQLIGIDAQQGSLAILHAAVSEDAGGAGEGKGGGRYFNRIWEAEAMPHCHDPDCRMRVWRKVCEELGLEQKGLLKGLGEDPFA</sequence>
<keyword evidence="1" id="KW-0560">Oxidoreductase</keyword>
<dbReference type="PANTHER" id="PTHR43157:SF31">
    <property type="entry name" value="PHOSPHATIDYLINOSITOL-GLYCAN BIOSYNTHESIS CLASS F PROTEIN"/>
    <property type="match status" value="1"/>
</dbReference>
<dbReference type="InterPro" id="IPR036291">
    <property type="entry name" value="NAD(P)-bd_dom_sf"/>
</dbReference>
<dbReference type="OrthoDB" id="542013at2759"/>
<dbReference type="Pfam" id="PF00106">
    <property type="entry name" value="adh_short"/>
    <property type="match status" value="1"/>
</dbReference>
<dbReference type="AlphaFoldDB" id="A0A166CJI6"/>
<name>A0A166CJI6_9AGAM</name>
<dbReference type="SUPFAM" id="SSF51735">
    <property type="entry name" value="NAD(P)-binding Rossmann-fold domains"/>
    <property type="match status" value="1"/>
</dbReference>
<dbReference type="InterPro" id="IPR002347">
    <property type="entry name" value="SDR_fam"/>
</dbReference>
<reference evidence="2" key="1">
    <citation type="journal article" date="2016" name="Mol. Biol. Evol.">
        <title>Comparative Genomics of Early-Diverging Mushroom-Forming Fungi Provides Insights into the Origins of Lignocellulose Decay Capabilities.</title>
        <authorList>
            <person name="Nagy L.G."/>
            <person name="Riley R."/>
            <person name="Tritt A."/>
            <person name="Adam C."/>
            <person name="Daum C."/>
            <person name="Floudas D."/>
            <person name="Sun H."/>
            <person name="Yadav J.S."/>
            <person name="Pangilinan J."/>
            <person name="Larsson K.H."/>
            <person name="Matsuura K."/>
            <person name="Barry K."/>
            <person name="Labutti K."/>
            <person name="Kuo R."/>
            <person name="Ohm R.A."/>
            <person name="Bhattacharya S.S."/>
            <person name="Shirouzu T."/>
            <person name="Yoshinaga Y."/>
            <person name="Martin F.M."/>
            <person name="Grigoriev I.V."/>
            <person name="Hibbett D.S."/>
        </authorList>
    </citation>
    <scope>NUCLEOTIDE SEQUENCE [LARGE SCALE GENOMIC DNA]</scope>
    <source>
        <strain evidence="2">CBS 109695</strain>
    </source>
</reference>
<dbReference type="STRING" id="436010.A0A166CJI6"/>
<evidence type="ECO:0000256" key="1">
    <source>
        <dbReference type="ARBA" id="ARBA00023002"/>
    </source>
</evidence>
<dbReference type="EMBL" id="KV417628">
    <property type="protein sequence ID" value="KZP13718.1"/>
    <property type="molecule type" value="Genomic_DNA"/>
</dbReference>
<organism evidence="2">
    <name type="scientific">Athelia psychrophila</name>
    <dbReference type="NCBI Taxonomy" id="1759441"/>
    <lineage>
        <taxon>Eukaryota</taxon>
        <taxon>Fungi</taxon>
        <taxon>Dikarya</taxon>
        <taxon>Basidiomycota</taxon>
        <taxon>Agaricomycotina</taxon>
        <taxon>Agaricomycetes</taxon>
        <taxon>Agaricomycetidae</taxon>
        <taxon>Atheliales</taxon>
        <taxon>Atheliaceae</taxon>
        <taxon>Athelia</taxon>
    </lineage>
</organism>
<dbReference type="PRINTS" id="PR00081">
    <property type="entry name" value="GDHRDH"/>
</dbReference>
<dbReference type="GO" id="GO:0016491">
    <property type="term" value="F:oxidoreductase activity"/>
    <property type="evidence" value="ECO:0007669"/>
    <property type="project" value="UniProtKB-KW"/>
</dbReference>
<dbReference type="Gene3D" id="3.40.50.720">
    <property type="entry name" value="NAD(P)-binding Rossmann-like Domain"/>
    <property type="match status" value="1"/>
</dbReference>